<keyword evidence="9" id="KW-1185">Reference proteome</keyword>
<dbReference type="InterPro" id="IPR055414">
    <property type="entry name" value="LRR_R13L4/SHOC2-like"/>
</dbReference>
<evidence type="ECO:0000313" key="9">
    <source>
        <dbReference type="Proteomes" id="UP000271339"/>
    </source>
</evidence>
<dbReference type="Proteomes" id="UP000271339">
    <property type="component" value="Unassembled WGS sequence"/>
</dbReference>
<feature type="chain" id="PRO_5017973987" evidence="6">
    <location>
        <begin position="20"/>
        <end position="235"/>
    </location>
</feature>
<evidence type="ECO:0000256" key="4">
    <source>
        <dbReference type="ARBA" id="ARBA00022737"/>
    </source>
</evidence>
<feature type="domain" description="Disease resistance R13L4/SHOC-2-like LRR" evidence="7">
    <location>
        <begin position="73"/>
        <end position="191"/>
    </location>
</feature>
<name>A0A3L9YET8_9FLAO</name>
<dbReference type="PANTHER" id="PTHR48059">
    <property type="entry name" value="POLYGALACTURONASE INHIBITOR 1"/>
    <property type="match status" value="1"/>
</dbReference>
<evidence type="ECO:0000313" key="8">
    <source>
        <dbReference type="EMBL" id="RMA58904.1"/>
    </source>
</evidence>
<sequence>MKKFLITSAFAFSAFLVTAQVSEQQKEALLDIYVATQGENWVNTWDVNQPVDQWYGVLVKNDKVVSLNLMFNNMVGSLPSSISNLTDLQTLELSFNELNGEIPAAIGDLNELKLLALNGNNLTGNIPASLGNVQTLTELHLSSNQLEGQLPTSLSNLTKLELLNVFDNKLTGTLPLGLAHSKNLQQIVIAENEIIDTEGYASLLLFKSETEFKNSNPLNPSAKTIIASETSDDEN</sequence>
<evidence type="ECO:0000256" key="2">
    <source>
        <dbReference type="ARBA" id="ARBA00004370"/>
    </source>
</evidence>
<dbReference type="RefSeq" id="WP_121907841.1">
    <property type="nucleotide sequence ID" value="NZ_REFC01000013.1"/>
</dbReference>
<evidence type="ECO:0000256" key="5">
    <source>
        <dbReference type="ARBA" id="ARBA00023136"/>
    </source>
</evidence>
<evidence type="ECO:0000256" key="1">
    <source>
        <dbReference type="ARBA" id="ARBA00004196"/>
    </source>
</evidence>
<keyword evidence="3 6" id="KW-0732">Signal</keyword>
<dbReference type="GO" id="GO:0030313">
    <property type="term" value="C:cell envelope"/>
    <property type="evidence" value="ECO:0007669"/>
    <property type="project" value="UniProtKB-SubCell"/>
</dbReference>
<dbReference type="Pfam" id="PF23598">
    <property type="entry name" value="LRR_14"/>
    <property type="match status" value="1"/>
</dbReference>
<dbReference type="Gene3D" id="3.80.10.10">
    <property type="entry name" value="Ribonuclease Inhibitor"/>
    <property type="match status" value="2"/>
</dbReference>
<dbReference type="EMBL" id="REFC01000013">
    <property type="protein sequence ID" value="RMA58904.1"/>
    <property type="molecule type" value="Genomic_DNA"/>
</dbReference>
<proteinExistence type="predicted"/>
<keyword evidence="4" id="KW-0677">Repeat</keyword>
<evidence type="ECO:0000256" key="3">
    <source>
        <dbReference type="ARBA" id="ARBA00022729"/>
    </source>
</evidence>
<evidence type="ECO:0000256" key="6">
    <source>
        <dbReference type="SAM" id="SignalP"/>
    </source>
</evidence>
<dbReference type="InterPro" id="IPR051848">
    <property type="entry name" value="PGIP"/>
</dbReference>
<comment type="caution">
    <text evidence="8">The sequence shown here is derived from an EMBL/GenBank/DDBJ whole genome shotgun (WGS) entry which is preliminary data.</text>
</comment>
<comment type="subcellular location">
    <subcellularLocation>
        <location evidence="1">Cell envelope</location>
    </subcellularLocation>
    <subcellularLocation>
        <location evidence="2">Membrane</location>
    </subcellularLocation>
</comment>
<organism evidence="8 9">
    <name type="scientific">Ulvibacter antarcticus</name>
    <dbReference type="NCBI Taxonomy" id="442714"/>
    <lineage>
        <taxon>Bacteria</taxon>
        <taxon>Pseudomonadati</taxon>
        <taxon>Bacteroidota</taxon>
        <taxon>Flavobacteriia</taxon>
        <taxon>Flavobacteriales</taxon>
        <taxon>Flavobacteriaceae</taxon>
        <taxon>Ulvibacter</taxon>
    </lineage>
</organism>
<dbReference type="GO" id="GO:0016020">
    <property type="term" value="C:membrane"/>
    <property type="evidence" value="ECO:0007669"/>
    <property type="project" value="UniProtKB-SubCell"/>
</dbReference>
<dbReference type="AlphaFoldDB" id="A0A3L9YET8"/>
<dbReference type="PANTHER" id="PTHR48059:SF34">
    <property type="entry name" value="NON-SPECIFIC SERINE_THREONINE PROTEIN KINASE"/>
    <property type="match status" value="1"/>
</dbReference>
<accession>A0A3L9YET8</accession>
<keyword evidence="5" id="KW-0472">Membrane</keyword>
<reference evidence="8 9" key="1">
    <citation type="submission" date="2018-10" db="EMBL/GenBank/DDBJ databases">
        <title>Genomic Encyclopedia of Archaeal and Bacterial Type Strains, Phase II (KMG-II): from individual species to whole genera.</title>
        <authorList>
            <person name="Goeker M."/>
        </authorList>
    </citation>
    <scope>NUCLEOTIDE SEQUENCE [LARGE SCALE GENOMIC DNA]</scope>
    <source>
        <strain evidence="8 9">DSM 23424</strain>
    </source>
</reference>
<protein>
    <submittedName>
        <fullName evidence="8">Leucine rich repeat (LRR) protein</fullName>
    </submittedName>
</protein>
<dbReference type="SUPFAM" id="SSF52058">
    <property type="entry name" value="L domain-like"/>
    <property type="match status" value="1"/>
</dbReference>
<gene>
    <name evidence="8" type="ORF">BXY75_2286</name>
</gene>
<dbReference type="FunFam" id="3.80.10.10:FF:000400">
    <property type="entry name" value="Nuclear pore complex protein NUP107"/>
    <property type="match status" value="1"/>
</dbReference>
<dbReference type="InterPro" id="IPR032675">
    <property type="entry name" value="LRR_dom_sf"/>
</dbReference>
<evidence type="ECO:0000259" key="7">
    <source>
        <dbReference type="Pfam" id="PF23598"/>
    </source>
</evidence>
<dbReference type="OrthoDB" id="8924492at2"/>
<feature type="signal peptide" evidence="6">
    <location>
        <begin position="1"/>
        <end position="19"/>
    </location>
</feature>